<dbReference type="InterPro" id="IPR001494">
    <property type="entry name" value="Importin-beta_N"/>
</dbReference>
<evidence type="ECO:0000313" key="7">
    <source>
        <dbReference type="Proteomes" id="UP000650833"/>
    </source>
</evidence>
<keyword evidence="4" id="KW-0539">Nucleus</keyword>
<comment type="similarity">
    <text evidence="2">Belongs to the importin beta family.</text>
</comment>
<dbReference type="OrthoDB" id="361693at2759"/>
<evidence type="ECO:0000256" key="3">
    <source>
        <dbReference type="ARBA" id="ARBA00022448"/>
    </source>
</evidence>
<dbReference type="SUPFAM" id="SSF48371">
    <property type="entry name" value="ARM repeat"/>
    <property type="match status" value="1"/>
</dbReference>
<dbReference type="Gene3D" id="1.25.10.10">
    <property type="entry name" value="Leucine-rich Repeat Variant"/>
    <property type="match status" value="1"/>
</dbReference>
<protein>
    <recommendedName>
        <fullName evidence="5">Importin N-terminal domain-containing protein</fullName>
    </recommendedName>
</protein>
<evidence type="ECO:0000256" key="2">
    <source>
        <dbReference type="ARBA" id="ARBA00007991"/>
    </source>
</evidence>
<dbReference type="PANTHER" id="PTHR10997:SF7">
    <property type="entry name" value="IMPORTIN-11"/>
    <property type="match status" value="1"/>
</dbReference>
<gene>
    <name evidence="6" type="ORF">INT46_009119</name>
</gene>
<dbReference type="GO" id="GO:0005635">
    <property type="term" value="C:nuclear envelope"/>
    <property type="evidence" value="ECO:0007669"/>
    <property type="project" value="TreeGrafter"/>
</dbReference>
<dbReference type="GO" id="GO:0031267">
    <property type="term" value="F:small GTPase binding"/>
    <property type="evidence" value="ECO:0007669"/>
    <property type="project" value="InterPro"/>
</dbReference>
<evidence type="ECO:0000259" key="5">
    <source>
        <dbReference type="PROSITE" id="PS50166"/>
    </source>
</evidence>
<dbReference type="InterPro" id="IPR016024">
    <property type="entry name" value="ARM-type_fold"/>
</dbReference>
<dbReference type="PROSITE" id="PS50166">
    <property type="entry name" value="IMPORTIN_B_NT"/>
    <property type="match status" value="1"/>
</dbReference>
<feature type="domain" description="Importin N-terminal" evidence="5">
    <location>
        <begin position="26"/>
        <end position="98"/>
    </location>
</feature>
<dbReference type="GO" id="GO:0006606">
    <property type="term" value="P:protein import into nucleus"/>
    <property type="evidence" value="ECO:0007669"/>
    <property type="project" value="TreeGrafter"/>
</dbReference>
<accession>A0A8H7RMN4</accession>
<dbReference type="GO" id="GO:0005829">
    <property type="term" value="C:cytosol"/>
    <property type="evidence" value="ECO:0007669"/>
    <property type="project" value="TreeGrafter"/>
</dbReference>
<proteinExistence type="inferred from homology"/>
<dbReference type="AlphaFoldDB" id="A0A8H7RMN4"/>
<dbReference type="Pfam" id="PF03810">
    <property type="entry name" value="IBN_N"/>
    <property type="match status" value="1"/>
</dbReference>
<dbReference type="Pfam" id="PF25758">
    <property type="entry name" value="TPR_IPO11"/>
    <property type="match status" value="1"/>
</dbReference>
<dbReference type="InterPro" id="IPR058669">
    <property type="entry name" value="TPR_IPO7/11-like"/>
</dbReference>
<evidence type="ECO:0000313" key="6">
    <source>
        <dbReference type="EMBL" id="KAG2212428.1"/>
    </source>
</evidence>
<comment type="subcellular location">
    <subcellularLocation>
        <location evidence="1">Nucleus</location>
    </subcellularLocation>
</comment>
<evidence type="ECO:0000256" key="1">
    <source>
        <dbReference type="ARBA" id="ARBA00004123"/>
    </source>
</evidence>
<dbReference type="PANTHER" id="PTHR10997">
    <property type="entry name" value="IMPORTIN-7, 8, 11"/>
    <property type="match status" value="1"/>
</dbReference>
<name>A0A8H7RMN4_9FUNG</name>
<dbReference type="SMART" id="SM00913">
    <property type="entry name" value="IBN_N"/>
    <property type="match status" value="1"/>
</dbReference>
<dbReference type="InterPro" id="IPR011989">
    <property type="entry name" value="ARM-like"/>
</dbReference>
<reference evidence="6" key="1">
    <citation type="submission" date="2020-12" db="EMBL/GenBank/DDBJ databases">
        <title>Metabolic potential, ecology and presence of endohyphal bacteria is reflected in genomic diversity of Mucoromycotina.</title>
        <authorList>
            <person name="Muszewska A."/>
            <person name="Okrasinska A."/>
            <person name="Steczkiewicz K."/>
            <person name="Drgas O."/>
            <person name="Orlowska M."/>
            <person name="Perlinska-Lenart U."/>
            <person name="Aleksandrzak-Piekarczyk T."/>
            <person name="Szatraj K."/>
            <person name="Zielenkiewicz U."/>
            <person name="Pilsyk S."/>
            <person name="Malc E."/>
            <person name="Mieczkowski P."/>
            <person name="Kruszewska J.S."/>
            <person name="Biernat P."/>
            <person name="Pawlowska J."/>
        </authorList>
    </citation>
    <scope>NUCLEOTIDE SEQUENCE</scope>
    <source>
        <strain evidence="6">CBS 226.32</strain>
    </source>
</reference>
<evidence type="ECO:0000256" key="4">
    <source>
        <dbReference type="ARBA" id="ARBA00023242"/>
    </source>
</evidence>
<organism evidence="6 7">
    <name type="scientific">Mucor plumbeus</name>
    <dbReference type="NCBI Taxonomy" id="97098"/>
    <lineage>
        <taxon>Eukaryota</taxon>
        <taxon>Fungi</taxon>
        <taxon>Fungi incertae sedis</taxon>
        <taxon>Mucoromycota</taxon>
        <taxon>Mucoromycotina</taxon>
        <taxon>Mucoromycetes</taxon>
        <taxon>Mucorales</taxon>
        <taxon>Mucorineae</taxon>
        <taxon>Mucoraceae</taxon>
        <taxon>Mucor</taxon>
    </lineage>
</organism>
<dbReference type="EMBL" id="JAEPRC010000051">
    <property type="protein sequence ID" value="KAG2212428.1"/>
    <property type="molecule type" value="Genomic_DNA"/>
</dbReference>
<keyword evidence="3" id="KW-0813">Transport</keyword>
<sequence length="997" mass="113328">MNEAKVQLLGVLREATSQDYNRMRQAEELLKEWENSPSFFATLQDIFYDRNVDHDIRTLSGIYLKNGIDRFWRRTAKNPILPEEKKAIRERLLQFIDEPSKKLTAQNAVIVSRIARLDYPRDWPDLLTNLVQSMESANAQNPNDAHLIHSRVLETLSEVLSELSTRLLSSGRRQFAEISPTIFQAVAQVYIVYVDRTINRLTQINNNVNQEALLEELSIVGTCVKCMRILMVSGIRDVHKYDETRTFLDVSRKHLGQYMDCRYGLIQINYAGNVKQVVESTIEEYGSLYVLLQKMHPVSAVLCPAWLDIIRYYWQNIMVEGSHIVEQCKSGTQDENTLVFEPFLLQGMLLVKDTIKNVSYNAGQLGADLLSVTNEEKELAIEAGRLINEQFLTPSFVNICAETLVSQYMLMSPNDFIKWEEDPEGWLNNLDTENWEFELRPCAELAFMNLLSQYRDQLVPIMLTLVERVARITLAVTDRQSLLFKDAVYGAIGLGVNSLFGRLDFEPFVMNRLVAELGNKDPNFKVLRRRIGWMLGKWVTESISADCRKVIYEIFLQLMAEDEDLVVRLTAANGLKQAVDDWDFDISTVVPYLGSAMSLLLNLLKQVEESDTTMKVISYINAIMDRTGADMIPFAAQIVQLLISLWGPNTEPLLQSSLVVTFTKITSILNEQSAQLQDILIPIIKYCTDRNNEAHIYLLEDSLDLWWTILQSTPASSPDLMSLLPAALDLLDHDTENLRKVLLILDSYIMLDPQATLQPANTLVLFTKLASKIGHSREQVITYIVHTLDLALQSVPLQVYGETLVQSGLLSNVLRVLVEGEIFGFAIMNCMNLFARISIYDANFVIQVIQLTAQQEQITGDFLNKILDKWIERFENVSQARARKLACIGFTNLVLTGNPTVLSKLPSIMDIWTIVGPDVKGSDGSDVLYSEIDLEGDIYEIETSAEKSRKHNLSHRDPVYTIDLINLIRQTVNEQNISSLVNQVDATILEKVKELLN</sequence>
<dbReference type="Proteomes" id="UP000650833">
    <property type="component" value="Unassembled WGS sequence"/>
</dbReference>
<comment type="caution">
    <text evidence="6">The sequence shown here is derived from an EMBL/GenBank/DDBJ whole genome shotgun (WGS) entry which is preliminary data.</text>
</comment>
<keyword evidence="7" id="KW-1185">Reference proteome</keyword>